<proteinExistence type="inferred from homology"/>
<dbReference type="PATRIC" id="fig|68223.7.peg.8919"/>
<comment type="caution">
    <text evidence="4">The sequence shown here is derived from an EMBL/GenBank/DDBJ whole genome shotgun (WGS) entry which is preliminary data.</text>
</comment>
<dbReference type="PANTHER" id="PTHR36852">
    <property type="entry name" value="PROTEIN GVPL 2"/>
    <property type="match status" value="1"/>
</dbReference>
<dbReference type="OrthoDB" id="4864106at2"/>
<evidence type="ECO:0000313" key="4">
    <source>
        <dbReference type="EMBL" id="KJY30235.1"/>
    </source>
</evidence>
<dbReference type="EMBL" id="JZWV01000581">
    <property type="protein sequence ID" value="KJY30235.1"/>
    <property type="molecule type" value="Genomic_DNA"/>
</dbReference>
<dbReference type="STRING" id="68223.GCA_002028425_00410"/>
<dbReference type="PANTHER" id="PTHR36852:SF1">
    <property type="entry name" value="PROTEIN GVPL 2"/>
    <property type="match status" value="1"/>
</dbReference>
<dbReference type="AlphaFoldDB" id="A0A0F4J7Q7"/>
<dbReference type="GO" id="GO:0031411">
    <property type="term" value="C:gas vesicle"/>
    <property type="evidence" value="ECO:0007669"/>
    <property type="project" value="UniProtKB-SubCell"/>
</dbReference>
<dbReference type="Proteomes" id="UP000033551">
    <property type="component" value="Unassembled WGS sequence"/>
</dbReference>
<reference evidence="4 5" key="1">
    <citation type="submission" date="2015-02" db="EMBL/GenBank/DDBJ databases">
        <authorList>
            <person name="Ju K.-S."/>
            <person name="Doroghazi J.R."/>
            <person name="Metcalf W."/>
        </authorList>
    </citation>
    <scope>NUCLEOTIDE SEQUENCE [LARGE SCALE GENOMIC DNA]</scope>
    <source>
        <strain evidence="4 5">NRRL ISP-5550</strain>
    </source>
</reference>
<comment type="similarity">
    <text evidence="3">Belongs to the gas vesicle GvpF/GvpL family.</text>
</comment>
<gene>
    <name evidence="4" type="ORF">VR44_20945</name>
</gene>
<protein>
    <submittedName>
        <fullName evidence="4">Gas vesicle protein</fullName>
    </submittedName>
</protein>
<sequence length="238" mass="25554">MAVYVYAVTRREHPCRLGGLTGVGPDAPAVRTLDSGELRAVVSDVGEAIRPKRRDIAAHQAVLDRLMADETPLPLQFGYTAPDDETVRQVLAERADGYLDALAGVQGCAEYNVKARQDEGVLLRGILEDSPRASGLNEEILAGDTDPRLPLELGQLVAAEVDRRSSNASADLIRALAPLARAYVVHPPTGEDFVNLSLLVPRDGEGAFLDAHTGLTREVDTGVRTRLTGPLPPYSFVP</sequence>
<dbReference type="InterPro" id="IPR009430">
    <property type="entry name" value="GvpL/GvpF"/>
</dbReference>
<name>A0A0F4J7Q7_9ACTN</name>
<dbReference type="Pfam" id="PF06386">
    <property type="entry name" value="GvpL_GvpF"/>
    <property type="match status" value="1"/>
</dbReference>
<evidence type="ECO:0000313" key="5">
    <source>
        <dbReference type="Proteomes" id="UP000033551"/>
    </source>
</evidence>
<evidence type="ECO:0000256" key="1">
    <source>
        <dbReference type="ARBA" id="ARBA00022987"/>
    </source>
</evidence>
<comment type="subcellular location">
    <subcellularLocation>
        <location evidence="2">Gas vesicle</location>
    </subcellularLocation>
</comment>
<evidence type="ECO:0000256" key="2">
    <source>
        <dbReference type="ARBA" id="ARBA00035108"/>
    </source>
</evidence>
<organism evidence="4 5">
    <name type="scientific">Streptomyces katrae</name>
    <dbReference type="NCBI Taxonomy" id="68223"/>
    <lineage>
        <taxon>Bacteria</taxon>
        <taxon>Bacillati</taxon>
        <taxon>Actinomycetota</taxon>
        <taxon>Actinomycetes</taxon>
        <taxon>Kitasatosporales</taxon>
        <taxon>Streptomycetaceae</taxon>
        <taxon>Streptomyces</taxon>
    </lineage>
</organism>
<dbReference type="GO" id="GO:0031412">
    <property type="term" value="P:gas vesicle organization"/>
    <property type="evidence" value="ECO:0007669"/>
    <property type="project" value="InterPro"/>
</dbReference>
<accession>A0A0F4J7Q7</accession>
<keyword evidence="1" id="KW-0304">Gas vesicle</keyword>
<dbReference type="RefSeq" id="WP_045949090.1">
    <property type="nucleotide sequence ID" value="NZ_JZWV01000581.1"/>
</dbReference>
<keyword evidence="5" id="KW-1185">Reference proteome</keyword>
<evidence type="ECO:0000256" key="3">
    <source>
        <dbReference type="ARBA" id="ARBA00035643"/>
    </source>
</evidence>